<evidence type="ECO:0000256" key="14">
    <source>
        <dbReference type="ARBA" id="ARBA00022842"/>
    </source>
</evidence>
<evidence type="ECO:0000259" key="18">
    <source>
        <dbReference type="PROSITE" id="PS50142"/>
    </source>
</evidence>
<dbReference type="Gene3D" id="1.10.1520.10">
    <property type="entry name" value="Ribonuclease III domain"/>
    <property type="match status" value="1"/>
</dbReference>
<evidence type="ECO:0000256" key="8">
    <source>
        <dbReference type="ARBA" id="ARBA00022664"/>
    </source>
</evidence>
<evidence type="ECO:0000313" key="20">
    <source>
        <dbReference type="EMBL" id="MEK0250983.1"/>
    </source>
</evidence>
<keyword evidence="6 16" id="KW-0963">Cytoplasm</keyword>
<dbReference type="Pfam" id="PF14622">
    <property type="entry name" value="Ribonucleas_3_3"/>
    <property type="match status" value="1"/>
</dbReference>
<dbReference type="AlphaFoldDB" id="A0A2R4UQV6"/>
<reference evidence="22 23" key="1">
    <citation type="submission" date="2018-04" db="EMBL/GenBank/DDBJ databases">
        <title>Acinetobacter junii Genome sequencing and assembly.</title>
        <authorList>
            <person name="Su J."/>
            <person name="Rensing C."/>
            <person name="Mazhar H.S."/>
        </authorList>
    </citation>
    <scope>NUCLEOTIDE SEQUENCE [LARGE SCALE GENOMIC DNA]</scope>
    <source>
        <strain evidence="22 23">SC22</strain>
    </source>
</reference>
<dbReference type="HAMAP" id="MF_00104">
    <property type="entry name" value="RNase_III"/>
    <property type="match status" value="1"/>
</dbReference>
<dbReference type="Proteomes" id="UP000253688">
    <property type="component" value="Unassembled WGS sequence"/>
</dbReference>
<evidence type="ECO:0000256" key="3">
    <source>
        <dbReference type="ARBA" id="ARBA00004496"/>
    </source>
</evidence>
<dbReference type="CDD" id="cd00593">
    <property type="entry name" value="RIBOc"/>
    <property type="match status" value="1"/>
</dbReference>
<reference evidence="20 24" key="4">
    <citation type="submission" date="2024-03" db="EMBL/GenBank/DDBJ databases">
        <title>Cross-transmission of Acinetobacter junii carrying blaOXA-58 in a neonatal intensive care unit.</title>
        <authorList>
            <person name="Bour M."/>
            <person name="Potron A."/>
            <person name="Lecointe D."/>
        </authorList>
    </citation>
    <scope>NUCLEOTIDE SEQUENCE [LARGE SCALE GENOMIC DNA]</scope>
    <source>
        <strain evidence="20 24">21A3096 case 1</strain>
    </source>
</reference>
<dbReference type="FunFam" id="3.30.160.20:FF:000003">
    <property type="entry name" value="Ribonuclease 3"/>
    <property type="match status" value="1"/>
</dbReference>
<dbReference type="InterPro" id="IPR011907">
    <property type="entry name" value="RNase_III"/>
</dbReference>
<dbReference type="RefSeq" id="WP_004913454.1">
    <property type="nucleotide sequence ID" value="NZ_BBOS01000001.1"/>
</dbReference>
<reference evidence="21" key="2">
    <citation type="submission" date="2020-07" db="EMBL/GenBank/DDBJ databases">
        <title>Acinetobacter junii strain YR7 chromosome and plasmid pNDM-YR7.</title>
        <authorList>
            <person name="Tang B."/>
        </authorList>
    </citation>
    <scope>NUCLEOTIDE SEQUENCE</scope>
    <source>
        <strain evidence="21">YR7</strain>
    </source>
</reference>
<dbReference type="GO" id="GO:0005737">
    <property type="term" value="C:cytoplasm"/>
    <property type="evidence" value="ECO:0007669"/>
    <property type="project" value="UniProtKB-SubCell"/>
</dbReference>
<keyword evidence="13 16" id="KW-0378">Hydrolase</keyword>
<keyword evidence="16" id="KW-0699">rRNA-binding</keyword>
<evidence type="ECO:0000256" key="16">
    <source>
        <dbReference type="HAMAP-Rule" id="MF_00104"/>
    </source>
</evidence>
<dbReference type="SUPFAM" id="SSF54768">
    <property type="entry name" value="dsRNA-binding domain-like"/>
    <property type="match status" value="1"/>
</dbReference>
<dbReference type="EC" id="3.1.26.3" evidence="16"/>
<feature type="domain" description="RNase III" evidence="18">
    <location>
        <begin position="12"/>
        <end position="135"/>
    </location>
</feature>
<comment type="cofactor">
    <cofactor evidence="2 16">
        <name>Mg(2+)</name>
        <dbReference type="ChEBI" id="CHEBI:18420"/>
    </cofactor>
</comment>
<keyword evidence="8 16" id="KW-0507">mRNA processing</keyword>
<dbReference type="Gene3D" id="3.30.160.20">
    <property type="match status" value="1"/>
</dbReference>
<dbReference type="Proteomes" id="UP000679388">
    <property type="component" value="Chromosome"/>
</dbReference>
<evidence type="ECO:0000256" key="11">
    <source>
        <dbReference type="ARBA" id="ARBA00022723"/>
    </source>
</evidence>
<dbReference type="GO" id="GO:0008033">
    <property type="term" value="P:tRNA processing"/>
    <property type="evidence" value="ECO:0007669"/>
    <property type="project" value="UniProtKB-KW"/>
</dbReference>
<evidence type="ECO:0000256" key="15">
    <source>
        <dbReference type="ARBA" id="ARBA00022884"/>
    </source>
</evidence>
<sequence length="232" mass="26557">MTKNLPNNKLNDARLQNRIGHQFQQFDLLKLALTHRSVSHKHNYERLEFLGDSLLGMIIANYLYHTYPKENEGRLTRMRATLVRQEALGKIANDLQLSRSLILSTGELKSGGHHRESILADTVEAIIGAIYLDSNDLNLLQSIVLKWYEPYLDHIEPTDQLKDPKSRLQEYLQARKKPLPVYEVVDIQGDAPNQHFKVECNVEGMPKFIGEGSSRRFAEQTAAAEILKLLEQ</sequence>
<dbReference type="NCBIfam" id="TIGR02191">
    <property type="entry name" value="RNaseIII"/>
    <property type="match status" value="1"/>
</dbReference>
<dbReference type="EMBL" id="QEWH01000069">
    <property type="protein sequence ID" value="RBA45379.1"/>
    <property type="molecule type" value="Genomic_DNA"/>
</dbReference>
<protein>
    <recommendedName>
        <fullName evidence="16">Ribonuclease 3</fullName>
        <ecNumber evidence="16">3.1.26.3</ecNumber>
    </recommendedName>
    <alternativeName>
        <fullName evidence="16">Ribonuclease III</fullName>
        <shortName evidence="16">RNase III</shortName>
    </alternativeName>
</protein>
<keyword evidence="14 16" id="KW-0460">Magnesium</keyword>
<evidence type="ECO:0000313" key="24">
    <source>
        <dbReference type="Proteomes" id="UP001498501"/>
    </source>
</evidence>
<dbReference type="GO" id="GO:0010468">
    <property type="term" value="P:regulation of gene expression"/>
    <property type="evidence" value="ECO:0007669"/>
    <property type="project" value="TreeGrafter"/>
</dbReference>
<dbReference type="Pfam" id="PF00035">
    <property type="entry name" value="dsrm"/>
    <property type="match status" value="1"/>
</dbReference>
<evidence type="ECO:0000256" key="9">
    <source>
        <dbReference type="ARBA" id="ARBA00022694"/>
    </source>
</evidence>
<keyword evidence="9 16" id="KW-0819">tRNA processing</keyword>
<comment type="function">
    <text evidence="16">Digests double-stranded RNA. Involved in the processing of primary rRNA transcript to yield the immediate precursors to the large and small rRNAs (23S and 16S). Processes some mRNAs, and tRNAs when they are encoded in the rRNA operon. Processes pre-crRNA and tracrRNA of type II CRISPR loci if present in the organism.</text>
</comment>
<dbReference type="PANTHER" id="PTHR11207">
    <property type="entry name" value="RIBONUCLEASE III"/>
    <property type="match status" value="1"/>
</dbReference>
<dbReference type="KEGG" id="ajn:BVL33_07085"/>
<feature type="active site" evidence="16">
    <location>
        <position position="52"/>
    </location>
</feature>
<comment type="subcellular location">
    <subcellularLocation>
        <location evidence="3 16">Cytoplasm</location>
    </subcellularLocation>
</comment>
<keyword evidence="10 16" id="KW-0540">Nuclease</keyword>
<evidence type="ECO:0000256" key="5">
    <source>
        <dbReference type="ARBA" id="ARBA00011738"/>
    </source>
</evidence>
<name>A0A2R4UQV6_ACIJU</name>
<dbReference type="InterPro" id="IPR000999">
    <property type="entry name" value="RNase_III_dom"/>
</dbReference>
<dbReference type="GO" id="GO:0046872">
    <property type="term" value="F:metal ion binding"/>
    <property type="evidence" value="ECO:0007669"/>
    <property type="project" value="UniProtKB-KW"/>
</dbReference>
<evidence type="ECO:0000256" key="7">
    <source>
        <dbReference type="ARBA" id="ARBA00022552"/>
    </source>
</evidence>
<evidence type="ECO:0000259" key="17">
    <source>
        <dbReference type="PROSITE" id="PS50137"/>
    </source>
</evidence>
<feature type="domain" description="DRBM" evidence="17">
    <location>
        <begin position="163"/>
        <end position="232"/>
    </location>
</feature>
<dbReference type="GO" id="GO:0019843">
    <property type="term" value="F:rRNA binding"/>
    <property type="evidence" value="ECO:0007669"/>
    <property type="project" value="UniProtKB-KW"/>
</dbReference>
<evidence type="ECO:0000313" key="19">
    <source>
        <dbReference type="EMBL" id="MCU4396005.1"/>
    </source>
</evidence>
<dbReference type="EMBL" id="CP059558">
    <property type="protein sequence ID" value="QUY37551.1"/>
    <property type="molecule type" value="Genomic_DNA"/>
</dbReference>
<dbReference type="PROSITE" id="PS50137">
    <property type="entry name" value="DS_RBD"/>
    <property type="match status" value="1"/>
</dbReference>
<dbReference type="GO" id="GO:0006364">
    <property type="term" value="P:rRNA processing"/>
    <property type="evidence" value="ECO:0007669"/>
    <property type="project" value="UniProtKB-UniRule"/>
</dbReference>
<evidence type="ECO:0000256" key="13">
    <source>
        <dbReference type="ARBA" id="ARBA00022801"/>
    </source>
</evidence>
<evidence type="ECO:0000256" key="1">
    <source>
        <dbReference type="ARBA" id="ARBA00000109"/>
    </source>
</evidence>
<evidence type="ECO:0000313" key="23">
    <source>
        <dbReference type="Proteomes" id="UP000253688"/>
    </source>
</evidence>
<dbReference type="EMBL" id="JBBMLE010000001">
    <property type="protein sequence ID" value="MEK0250983.1"/>
    <property type="molecule type" value="Genomic_DNA"/>
</dbReference>
<dbReference type="CDD" id="cd10845">
    <property type="entry name" value="DSRM_RNAse_III_family"/>
    <property type="match status" value="1"/>
</dbReference>
<dbReference type="Proteomes" id="UP001208534">
    <property type="component" value="Unassembled WGS sequence"/>
</dbReference>
<feature type="binding site" evidence="16">
    <location>
        <position position="124"/>
    </location>
    <ligand>
        <name>Mg(2+)</name>
        <dbReference type="ChEBI" id="CHEBI:18420"/>
    </ligand>
</feature>
<evidence type="ECO:0000256" key="6">
    <source>
        <dbReference type="ARBA" id="ARBA00022490"/>
    </source>
</evidence>
<dbReference type="PROSITE" id="PS50142">
    <property type="entry name" value="RNASE_3_2"/>
    <property type="match status" value="1"/>
</dbReference>
<feature type="binding site" evidence="16">
    <location>
        <position position="121"/>
    </location>
    <ligand>
        <name>Mg(2+)</name>
        <dbReference type="ChEBI" id="CHEBI:18420"/>
    </ligand>
</feature>
<comment type="similarity">
    <text evidence="4">Belongs to the ribonuclease III family.</text>
</comment>
<dbReference type="EMBL" id="JAHPRE010000008">
    <property type="protein sequence ID" value="MCU4396005.1"/>
    <property type="molecule type" value="Genomic_DNA"/>
</dbReference>
<dbReference type="GO" id="GO:0042802">
    <property type="term" value="F:identical protein binding"/>
    <property type="evidence" value="ECO:0007669"/>
    <property type="project" value="UniProtKB-ARBA"/>
</dbReference>
<evidence type="ECO:0000256" key="10">
    <source>
        <dbReference type="ARBA" id="ARBA00022722"/>
    </source>
</evidence>
<keyword evidence="12 16" id="KW-0255">Endonuclease</keyword>
<dbReference type="SUPFAM" id="SSF69065">
    <property type="entry name" value="RNase III domain-like"/>
    <property type="match status" value="1"/>
</dbReference>
<gene>
    <name evidence="16 19" type="primary">rnc</name>
    <name evidence="22" type="ORF">DC346_11685</name>
    <name evidence="21" type="ORF">H2677_05065</name>
    <name evidence="19" type="ORF">KTH64_03245</name>
    <name evidence="20" type="ORF">WM018_00350</name>
</gene>
<keyword evidence="11 16" id="KW-0479">Metal-binding</keyword>
<dbReference type="GO" id="GO:0006397">
    <property type="term" value="P:mRNA processing"/>
    <property type="evidence" value="ECO:0007669"/>
    <property type="project" value="UniProtKB-UniRule"/>
</dbReference>
<organism evidence="22 23">
    <name type="scientific">Acinetobacter junii</name>
    <dbReference type="NCBI Taxonomy" id="40215"/>
    <lineage>
        <taxon>Bacteria</taxon>
        <taxon>Pseudomonadati</taxon>
        <taxon>Pseudomonadota</taxon>
        <taxon>Gammaproteobacteria</taxon>
        <taxon>Moraxellales</taxon>
        <taxon>Moraxellaceae</taxon>
        <taxon>Acinetobacter</taxon>
    </lineage>
</organism>
<evidence type="ECO:0000256" key="2">
    <source>
        <dbReference type="ARBA" id="ARBA00001946"/>
    </source>
</evidence>
<dbReference type="FunFam" id="1.10.1520.10:FF:000001">
    <property type="entry name" value="Ribonuclease 3"/>
    <property type="match status" value="1"/>
</dbReference>
<comment type="catalytic activity">
    <reaction evidence="1 16">
        <text>Endonucleolytic cleavage to 5'-phosphomonoester.</text>
        <dbReference type="EC" id="3.1.26.3"/>
    </reaction>
</comment>
<dbReference type="GO" id="GO:0003725">
    <property type="term" value="F:double-stranded RNA binding"/>
    <property type="evidence" value="ECO:0007669"/>
    <property type="project" value="TreeGrafter"/>
</dbReference>
<keyword evidence="7 16" id="KW-0698">rRNA processing</keyword>
<dbReference type="SMART" id="SM00358">
    <property type="entry name" value="DSRM"/>
    <property type="match status" value="1"/>
</dbReference>
<dbReference type="GeneID" id="70091877"/>
<evidence type="ECO:0000256" key="12">
    <source>
        <dbReference type="ARBA" id="ARBA00022759"/>
    </source>
</evidence>
<dbReference type="Proteomes" id="UP001498501">
    <property type="component" value="Unassembled WGS sequence"/>
</dbReference>
<dbReference type="SMART" id="SM00535">
    <property type="entry name" value="RIBOc"/>
    <property type="match status" value="1"/>
</dbReference>
<feature type="binding site" evidence="16">
    <location>
        <position position="48"/>
    </location>
    <ligand>
        <name>Mg(2+)</name>
        <dbReference type="ChEBI" id="CHEBI:18420"/>
    </ligand>
</feature>
<proteinExistence type="inferred from homology"/>
<accession>A0A2R4UQV6</accession>
<evidence type="ECO:0000313" key="22">
    <source>
        <dbReference type="EMBL" id="RBA45379.1"/>
    </source>
</evidence>
<dbReference type="PANTHER" id="PTHR11207:SF0">
    <property type="entry name" value="RIBONUCLEASE 3"/>
    <property type="match status" value="1"/>
</dbReference>
<keyword evidence="24" id="KW-1185">Reference proteome</keyword>
<dbReference type="GO" id="GO:0004525">
    <property type="term" value="F:ribonuclease III activity"/>
    <property type="evidence" value="ECO:0007669"/>
    <property type="project" value="UniProtKB-UniRule"/>
</dbReference>
<dbReference type="OrthoDB" id="9805026at2"/>
<comment type="subunit">
    <text evidence="5 16">Homodimer.</text>
</comment>
<reference evidence="19" key="3">
    <citation type="submission" date="2021-06" db="EMBL/GenBank/DDBJ databases">
        <title>Propagation of a rapidly emergent carbapenem-resistant Acinetobacter baumannii lineage by various extra-hospital transmission networks.</title>
        <authorList>
            <person name="Calix J."/>
        </authorList>
    </citation>
    <scope>NUCLEOTIDE SEQUENCE</scope>
    <source>
        <strain evidence="19">WU_MDCI_Aw63</strain>
    </source>
</reference>
<dbReference type="STRING" id="40215.BVL33_07085"/>
<dbReference type="InterPro" id="IPR014720">
    <property type="entry name" value="dsRBD_dom"/>
</dbReference>
<feature type="active site" evidence="16">
    <location>
        <position position="124"/>
    </location>
</feature>
<keyword evidence="15 16" id="KW-0694">RNA-binding</keyword>
<dbReference type="PROSITE" id="PS00517">
    <property type="entry name" value="RNASE_3_1"/>
    <property type="match status" value="1"/>
</dbReference>
<dbReference type="InterPro" id="IPR036389">
    <property type="entry name" value="RNase_III_sf"/>
</dbReference>
<evidence type="ECO:0000313" key="21">
    <source>
        <dbReference type="EMBL" id="QUY37551.1"/>
    </source>
</evidence>
<evidence type="ECO:0000256" key="4">
    <source>
        <dbReference type="ARBA" id="ARBA00010183"/>
    </source>
</evidence>